<evidence type="ECO:0000313" key="9">
    <source>
        <dbReference type="Proteomes" id="UP000269226"/>
    </source>
</evidence>
<comment type="subcellular location">
    <subcellularLocation>
        <location evidence="1">Membrane</location>
        <topology evidence="1">Lipid-anchor</topology>
    </subcellularLocation>
</comment>
<dbReference type="PANTHER" id="PTHR30429">
    <property type="entry name" value="D-METHIONINE-BINDING LIPOPROTEIN METQ"/>
    <property type="match status" value="1"/>
</dbReference>
<dbReference type="InterPro" id="IPR004872">
    <property type="entry name" value="Lipoprotein_NlpA"/>
</dbReference>
<keyword evidence="4" id="KW-0564">Palmitate</keyword>
<dbReference type="Proteomes" id="UP000269226">
    <property type="component" value="Chromosome"/>
</dbReference>
<dbReference type="RefSeq" id="WP_015694678.1">
    <property type="nucleotide sequence ID" value="NZ_AP018492.1"/>
</dbReference>
<dbReference type="SUPFAM" id="SSF53850">
    <property type="entry name" value="Periplasmic binding protein-like II"/>
    <property type="match status" value="1"/>
</dbReference>
<dbReference type="EMBL" id="AP018492">
    <property type="protein sequence ID" value="BBC60647.1"/>
    <property type="molecule type" value="Genomic_DNA"/>
</dbReference>
<evidence type="ECO:0000256" key="2">
    <source>
        <dbReference type="ARBA" id="ARBA00022729"/>
    </source>
</evidence>
<name>A0A2Z5Y1B8_9ENTE</name>
<dbReference type="Gene3D" id="3.40.190.10">
    <property type="entry name" value="Periplasmic binding protein-like II"/>
    <property type="match status" value="2"/>
</dbReference>
<protein>
    <recommendedName>
        <fullName evidence="6">Lipoprotein</fullName>
    </recommendedName>
</protein>
<comment type="similarity">
    <text evidence="6">Belongs to the nlpA lipoprotein family.</text>
</comment>
<feature type="lipid moiety-binding region" description="S-diacylglycerol cysteine" evidence="7">
    <location>
        <position position="22"/>
    </location>
</feature>
<keyword evidence="3" id="KW-0472">Membrane</keyword>
<evidence type="ECO:0000256" key="3">
    <source>
        <dbReference type="ARBA" id="ARBA00023136"/>
    </source>
</evidence>
<proteinExistence type="inferred from homology"/>
<sequence length="272" mass="30599">MKKRTLTSIFIAGLTIFILSGCGGKKSDQSVLKVGASPVPHAEILEHVKPLLKKEGITLEVTTYTDYILPNEALENKDIDANYFQHSPYLDKAKKEKGYDFVNVGNIHLEPVGFYSKKYKNLNDIPKGSTIYVSNSQTDWGRALAILKDHGLITLKKNSDEVNATFDDIDKNVKHLKFNHESDPAMMTSFYENKEGAAVLINSNFAVDKGMNPKKEALALEKQSSPYANIVAVRKEDKNDKRVKKLIKALHEKETKDWILKKWHGAIVPVDK</sequence>
<dbReference type="PROSITE" id="PS51257">
    <property type="entry name" value="PROKAR_LIPOPROTEIN"/>
    <property type="match status" value="1"/>
</dbReference>
<dbReference type="PANTHER" id="PTHR30429:SF0">
    <property type="entry name" value="METHIONINE-BINDING LIPOPROTEIN METQ"/>
    <property type="match status" value="1"/>
</dbReference>
<keyword evidence="2" id="KW-0732">Signal</keyword>
<dbReference type="GeneID" id="57043069"/>
<dbReference type="PIRSF" id="PIRSF002854">
    <property type="entry name" value="MetQ"/>
    <property type="match status" value="1"/>
</dbReference>
<evidence type="ECO:0000313" key="8">
    <source>
        <dbReference type="EMBL" id="BBC60647.1"/>
    </source>
</evidence>
<organism evidence="8 9">
    <name type="scientific">Melissococcus plutonius</name>
    <dbReference type="NCBI Taxonomy" id="33970"/>
    <lineage>
        <taxon>Bacteria</taxon>
        <taxon>Bacillati</taxon>
        <taxon>Bacillota</taxon>
        <taxon>Bacilli</taxon>
        <taxon>Lactobacillales</taxon>
        <taxon>Enterococcaceae</taxon>
        <taxon>Melissococcus</taxon>
    </lineage>
</organism>
<accession>A0A2Z5Y1B8</accession>
<reference evidence="8 9" key="1">
    <citation type="submission" date="2018-01" db="EMBL/GenBank/DDBJ databases">
        <title>Whole genome sequence of Melissococcus plutonius DAT561.</title>
        <authorList>
            <person name="Okumura K."/>
            <person name="Takamatsu D."/>
            <person name="Okura M."/>
        </authorList>
    </citation>
    <scope>NUCLEOTIDE SEQUENCE [LARGE SCALE GENOMIC DNA]</scope>
    <source>
        <strain evidence="8 9">DAT561</strain>
    </source>
</reference>
<evidence type="ECO:0000256" key="4">
    <source>
        <dbReference type="ARBA" id="ARBA00023139"/>
    </source>
</evidence>
<keyword evidence="5 6" id="KW-0449">Lipoprotein</keyword>
<evidence type="ECO:0000256" key="6">
    <source>
        <dbReference type="PIRNR" id="PIRNR002854"/>
    </source>
</evidence>
<gene>
    <name evidence="8" type="ORF">DAT561_0511</name>
</gene>
<evidence type="ECO:0000256" key="1">
    <source>
        <dbReference type="ARBA" id="ARBA00004635"/>
    </source>
</evidence>
<dbReference type="Pfam" id="PF03180">
    <property type="entry name" value="Lipoprotein_9"/>
    <property type="match status" value="1"/>
</dbReference>
<dbReference type="GO" id="GO:0016020">
    <property type="term" value="C:membrane"/>
    <property type="evidence" value="ECO:0007669"/>
    <property type="project" value="UniProtKB-SubCell"/>
</dbReference>
<dbReference type="CDD" id="cd13597">
    <property type="entry name" value="PBP2_lipoprotein_Tp32"/>
    <property type="match status" value="1"/>
</dbReference>
<evidence type="ECO:0000256" key="5">
    <source>
        <dbReference type="ARBA" id="ARBA00023288"/>
    </source>
</evidence>
<evidence type="ECO:0000256" key="7">
    <source>
        <dbReference type="PIRSR" id="PIRSR002854-1"/>
    </source>
</evidence>
<dbReference type="AlphaFoldDB" id="A0A2Z5Y1B8"/>